<reference evidence="6 7" key="1">
    <citation type="submission" date="2018-11" db="EMBL/GenBank/DDBJ databases">
        <title>Genomic Encyclopedia of Type Strains, Phase IV (KMG-IV): sequencing the most valuable type-strain genomes for metagenomic binning, comparative biology and taxonomic classification.</title>
        <authorList>
            <person name="Goeker M."/>
        </authorList>
    </citation>
    <scope>NUCLEOTIDE SEQUENCE [LARGE SCALE GENOMIC DNA]</scope>
    <source>
        <strain evidence="6 7">DSM 18090</strain>
    </source>
</reference>
<evidence type="ECO:0000256" key="1">
    <source>
        <dbReference type="ARBA" id="ARBA00004196"/>
    </source>
</evidence>
<dbReference type="Pfam" id="PF03480">
    <property type="entry name" value="DctP"/>
    <property type="match status" value="1"/>
</dbReference>
<comment type="caution">
    <text evidence="6">The sequence shown here is derived from an EMBL/GenBank/DDBJ whole genome shotgun (WGS) entry which is preliminary data.</text>
</comment>
<dbReference type="Proteomes" id="UP000276443">
    <property type="component" value="Unassembled WGS sequence"/>
</dbReference>
<keyword evidence="3" id="KW-0813">Transport</keyword>
<evidence type="ECO:0000256" key="5">
    <source>
        <dbReference type="SAM" id="SignalP"/>
    </source>
</evidence>
<dbReference type="EMBL" id="RKRF01000008">
    <property type="protein sequence ID" value="RPF54324.1"/>
    <property type="molecule type" value="Genomic_DNA"/>
</dbReference>
<dbReference type="NCBIfam" id="TIGR00787">
    <property type="entry name" value="dctP"/>
    <property type="match status" value="1"/>
</dbReference>
<dbReference type="GO" id="GO:0030288">
    <property type="term" value="C:outer membrane-bounded periplasmic space"/>
    <property type="evidence" value="ECO:0007669"/>
    <property type="project" value="InterPro"/>
</dbReference>
<dbReference type="InterPro" id="IPR018389">
    <property type="entry name" value="DctP_fam"/>
</dbReference>
<evidence type="ECO:0000313" key="6">
    <source>
        <dbReference type="EMBL" id="RPF54324.1"/>
    </source>
</evidence>
<evidence type="ECO:0000256" key="3">
    <source>
        <dbReference type="ARBA" id="ARBA00022448"/>
    </source>
</evidence>
<dbReference type="CDD" id="cd13603">
    <property type="entry name" value="PBP2_TRAP_Siap_TeaA_like"/>
    <property type="match status" value="1"/>
</dbReference>
<comment type="subcellular location">
    <subcellularLocation>
        <location evidence="1">Cell envelope</location>
    </subcellularLocation>
</comment>
<protein>
    <submittedName>
        <fullName evidence="6">Tripartite ATP-independent transporter DctP family solute receptor</fullName>
    </submittedName>
</protein>
<keyword evidence="4 5" id="KW-0732">Signal</keyword>
<comment type="similarity">
    <text evidence="2">Belongs to the bacterial solute-binding protein 7 family.</text>
</comment>
<organism evidence="6 7">
    <name type="scientific">Aquisalibacillus elongatus</name>
    <dbReference type="NCBI Taxonomy" id="485577"/>
    <lineage>
        <taxon>Bacteria</taxon>
        <taxon>Bacillati</taxon>
        <taxon>Bacillota</taxon>
        <taxon>Bacilli</taxon>
        <taxon>Bacillales</taxon>
        <taxon>Bacillaceae</taxon>
        <taxon>Aquisalibacillus</taxon>
    </lineage>
</organism>
<keyword evidence="6" id="KW-0675">Receptor</keyword>
<proteinExistence type="inferred from homology"/>
<name>A0A3N5BA12_9BACI</name>
<gene>
    <name evidence="6" type="ORF">EDC24_1521</name>
</gene>
<accession>A0A3N5BA12</accession>
<evidence type="ECO:0000256" key="2">
    <source>
        <dbReference type="ARBA" id="ARBA00009023"/>
    </source>
</evidence>
<evidence type="ECO:0000313" key="7">
    <source>
        <dbReference type="Proteomes" id="UP000276443"/>
    </source>
</evidence>
<dbReference type="AlphaFoldDB" id="A0A3N5BA12"/>
<evidence type="ECO:0000256" key="4">
    <source>
        <dbReference type="ARBA" id="ARBA00022729"/>
    </source>
</evidence>
<dbReference type="OrthoDB" id="9776801at2"/>
<dbReference type="RefSeq" id="WP_124221227.1">
    <property type="nucleotide sequence ID" value="NZ_RKRF01000008.1"/>
</dbReference>
<dbReference type="GO" id="GO:0055085">
    <property type="term" value="P:transmembrane transport"/>
    <property type="evidence" value="ECO:0007669"/>
    <property type="project" value="InterPro"/>
</dbReference>
<dbReference type="NCBIfam" id="NF037995">
    <property type="entry name" value="TRAP_S1"/>
    <property type="match status" value="1"/>
</dbReference>
<feature type="signal peptide" evidence="5">
    <location>
        <begin position="1"/>
        <end position="17"/>
    </location>
</feature>
<keyword evidence="7" id="KW-1185">Reference proteome</keyword>
<dbReference type="InterPro" id="IPR038404">
    <property type="entry name" value="TRAP_DctP_sf"/>
</dbReference>
<dbReference type="InterPro" id="IPR004682">
    <property type="entry name" value="TRAP_DctP"/>
</dbReference>
<sequence length="330" mass="36454">MKKLLLLVVSASLLILAACGGGDSESGGDSVSLKLAHSGSDSHQYQIAAEKFKELVEEKTDGEVSIEIHGNATLGSEADAVEQVMDGSIEMTTVAADSSFSNTVEEMNVFGIPYLFEDEEHIYSVLDGDIGQELLGKTEEYGMKGLGYWEVGFRHLTNNQSEINEPADVEGLEIRVQPSDVWEQHMTALGAEPTPVDFNELYSALDQGVVDGQENPLPTIDSMKFYEVQDYVALTSHTYSPAIVVMNQGIYDDLSEEHQQAIDEAVEETTDYHRETLAEKEDEIIQKLEDNGVTITEPNREAFREATKDVKNAVTDRVPEDLINRIEDAR</sequence>
<dbReference type="PIRSF" id="PIRSF006470">
    <property type="entry name" value="DctB"/>
    <property type="match status" value="1"/>
</dbReference>
<dbReference type="PROSITE" id="PS51257">
    <property type="entry name" value="PROKAR_LIPOPROTEIN"/>
    <property type="match status" value="1"/>
</dbReference>
<dbReference type="PANTHER" id="PTHR33376">
    <property type="match status" value="1"/>
</dbReference>
<dbReference type="PANTHER" id="PTHR33376:SF4">
    <property type="entry name" value="SIALIC ACID-BINDING PERIPLASMIC PROTEIN SIAP"/>
    <property type="match status" value="1"/>
</dbReference>
<dbReference type="SUPFAM" id="SSF53850">
    <property type="entry name" value="Periplasmic binding protein-like II"/>
    <property type="match status" value="1"/>
</dbReference>
<feature type="chain" id="PRO_5039324859" evidence="5">
    <location>
        <begin position="18"/>
        <end position="330"/>
    </location>
</feature>
<dbReference type="Gene3D" id="3.40.190.170">
    <property type="entry name" value="Bacterial extracellular solute-binding protein, family 7"/>
    <property type="match status" value="1"/>
</dbReference>